<keyword evidence="4" id="KW-1185">Reference proteome</keyword>
<dbReference type="Pfam" id="PF01796">
    <property type="entry name" value="OB_ChsH2_C"/>
    <property type="match status" value="1"/>
</dbReference>
<feature type="region of interest" description="Disordered" evidence="1">
    <location>
        <begin position="138"/>
        <end position="157"/>
    </location>
</feature>
<organism evidence="3 4">
    <name type="scientific">Nocardioides panacihumi</name>
    <dbReference type="NCBI Taxonomy" id="400774"/>
    <lineage>
        <taxon>Bacteria</taxon>
        <taxon>Bacillati</taxon>
        <taxon>Actinomycetota</taxon>
        <taxon>Actinomycetes</taxon>
        <taxon>Propionibacteriales</taxon>
        <taxon>Nocardioidaceae</taxon>
        <taxon>Nocardioides</taxon>
    </lineage>
</organism>
<evidence type="ECO:0000256" key="1">
    <source>
        <dbReference type="SAM" id="MobiDB-lite"/>
    </source>
</evidence>
<evidence type="ECO:0000313" key="4">
    <source>
        <dbReference type="Proteomes" id="UP001500571"/>
    </source>
</evidence>
<evidence type="ECO:0000313" key="3">
    <source>
        <dbReference type="EMBL" id="GAA1970434.1"/>
    </source>
</evidence>
<protein>
    <recommendedName>
        <fullName evidence="2">ChsH2 C-terminal OB-fold domain-containing protein</fullName>
    </recommendedName>
</protein>
<dbReference type="InterPro" id="IPR012340">
    <property type="entry name" value="NA-bd_OB-fold"/>
</dbReference>
<accession>A0ABN2RJY8</accession>
<sequence>MTTMLTSDWLLADSLAPDVSDDLLAPLYAAGARHELVLPFCGDCSLPLDLDQQVCDGCGAAEIAWRPVEKAGTVHSVTVMHRREPDLVVASDPYPILDVELASGHRLIMTTHARSESVPRVGDRVTVAFRELGGVPIPSATPAAPRHTVPLTTEARS</sequence>
<reference evidence="3 4" key="1">
    <citation type="journal article" date="2019" name="Int. J. Syst. Evol. Microbiol.">
        <title>The Global Catalogue of Microorganisms (GCM) 10K type strain sequencing project: providing services to taxonomists for standard genome sequencing and annotation.</title>
        <authorList>
            <consortium name="The Broad Institute Genomics Platform"/>
            <consortium name="The Broad Institute Genome Sequencing Center for Infectious Disease"/>
            <person name="Wu L."/>
            <person name="Ma J."/>
        </authorList>
    </citation>
    <scope>NUCLEOTIDE SEQUENCE [LARGE SCALE GENOMIC DNA]</scope>
    <source>
        <strain evidence="3 4">JCM 15309</strain>
    </source>
</reference>
<dbReference type="Proteomes" id="UP001500571">
    <property type="component" value="Unassembled WGS sequence"/>
</dbReference>
<feature type="domain" description="ChsH2 C-terminal OB-fold" evidence="2">
    <location>
        <begin position="65"/>
        <end position="130"/>
    </location>
</feature>
<dbReference type="EMBL" id="BAAAPB010000004">
    <property type="protein sequence ID" value="GAA1970434.1"/>
    <property type="molecule type" value="Genomic_DNA"/>
</dbReference>
<comment type="caution">
    <text evidence="3">The sequence shown here is derived from an EMBL/GenBank/DDBJ whole genome shotgun (WGS) entry which is preliminary data.</text>
</comment>
<dbReference type="SUPFAM" id="SSF50249">
    <property type="entry name" value="Nucleic acid-binding proteins"/>
    <property type="match status" value="1"/>
</dbReference>
<gene>
    <name evidence="3" type="ORF">GCM10009798_33980</name>
</gene>
<proteinExistence type="predicted"/>
<evidence type="ECO:0000259" key="2">
    <source>
        <dbReference type="Pfam" id="PF01796"/>
    </source>
</evidence>
<dbReference type="InterPro" id="IPR002878">
    <property type="entry name" value="ChsH2_C"/>
</dbReference>
<dbReference type="RefSeq" id="WP_344046843.1">
    <property type="nucleotide sequence ID" value="NZ_BAAAPB010000004.1"/>
</dbReference>
<name>A0ABN2RJY8_9ACTN</name>